<reference evidence="1" key="1">
    <citation type="journal article" date="2020" name="mSystems">
        <title>Genome- and Community-Level Interaction Insights into Carbon Utilization and Element Cycling Functions of Hydrothermarchaeota in Hydrothermal Sediment.</title>
        <authorList>
            <person name="Zhou Z."/>
            <person name="Liu Y."/>
            <person name="Xu W."/>
            <person name="Pan J."/>
            <person name="Luo Z.H."/>
            <person name="Li M."/>
        </authorList>
    </citation>
    <scope>NUCLEOTIDE SEQUENCE [LARGE SCALE GENOMIC DNA]</scope>
    <source>
        <strain evidence="1">SpSt-1109</strain>
    </source>
</reference>
<protein>
    <submittedName>
        <fullName evidence="1">Uncharacterized protein</fullName>
    </submittedName>
</protein>
<evidence type="ECO:0000313" key="1">
    <source>
        <dbReference type="EMBL" id="HHP92188.1"/>
    </source>
</evidence>
<sequence length="86" mass="9819">MFEKLPIEKTLSSLLTIKFLNELKKYSVYPLIPATISMVLPQLDLDSVDAVASIVVRAYQESWRDIVEYVLNELEEKAEKTTANTN</sequence>
<organism evidence="1">
    <name type="scientific">Ignisphaera aggregans</name>
    <dbReference type="NCBI Taxonomy" id="334771"/>
    <lineage>
        <taxon>Archaea</taxon>
        <taxon>Thermoproteota</taxon>
        <taxon>Thermoprotei</taxon>
        <taxon>Desulfurococcales</taxon>
        <taxon>Desulfurococcaceae</taxon>
        <taxon>Ignisphaera</taxon>
    </lineage>
</organism>
<proteinExistence type="predicted"/>
<gene>
    <name evidence="1" type="ORF">ENM70_00955</name>
</gene>
<dbReference type="EMBL" id="DRYU01000024">
    <property type="protein sequence ID" value="HHP92188.1"/>
    <property type="molecule type" value="Genomic_DNA"/>
</dbReference>
<dbReference type="AlphaFoldDB" id="A0A7J3YTP4"/>
<accession>A0A7J3YTP4</accession>
<name>A0A7J3YTP4_9CREN</name>
<comment type="caution">
    <text evidence="1">The sequence shown here is derived from an EMBL/GenBank/DDBJ whole genome shotgun (WGS) entry which is preliminary data.</text>
</comment>